<evidence type="ECO:0000313" key="3">
    <source>
        <dbReference type="EMBL" id="SFI60035.1"/>
    </source>
</evidence>
<keyword evidence="4" id="KW-1185">Reference proteome</keyword>
<dbReference type="InterPro" id="IPR036291">
    <property type="entry name" value="NAD(P)-bd_dom_sf"/>
</dbReference>
<dbReference type="InterPro" id="IPR002347">
    <property type="entry name" value="SDR_fam"/>
</dbReference>
<evidence type="ECO:0000256" key="1">
    <source>
        <dbReference type="ARBA" id="ARBA00006484"/>
    </source>
</evidence>
<name>A0A1I3JJF4_9FLAO</name>
<dbReference type="PANTHER" id="PTHR43477">
    <property type="entry name" value="DIHYDROANTICAPSIN 7-DEHYDROGENASE"/>
    <property type="match status" value="1"/>
</dbReference>
<dbReference type="Proteomes" id="UP000242560">
    <property type="component" value="Unassembled WGS sequence"/>
</dbReference>
<dbReference type="EMBL" id="FORQ01000001">
    <property type="protein sequence ID" value="SFI60035.1"/>
    <property type="molecule type" value="Genomic_DNA"/>
</dbReference>
<dbReference type="Gene3D" id="3.40.50.720">
    <property type="entry name" value="NAD(P)-binding Rossmann-like Domain"/>
    <property type="match status" value="2"/>
</dbReference>
<dbReference type="RefSeq" id="WP_089817852.1">
    <property type="nucleotide sequence ID" value="NZ_FORQ01000001.1"/>
</dbReference>
<dbReference type="GO" id="GO:0016491">
    <property type="term" value="F:oxidoreductase activity"/>
    <property type="evidence" value="ECO:0007669"/>
    <property type="project" value="UniProtKB-KW"/>
</dbReference>
<reference evidence="4" key="1">
    <citation type="submission" date="2016-10" db="EMBL/GenBank/DDBJ databases">
        <authorList>
            <person name="Varghese N."/>
            <person name="Submissions S."/>
        </authorList>
    </citation>
    <scope>NUCLEOTIDE SEQUENCE [LARGE SCALE GENOMIC DNA]</scope>
    <source>
        <strain evidence="4">DSM 22251</strain>
    </source>
</reference>
<gene>
    <name evidence="3" type="ORF">SAMN05421638_0195</name>
</gene>
<dbReference type="PANTHER" id="PTHR43477:SF1">
    <property type="entry name" value="DIHYDROANTICAPSIN 7-DEHYDROGENASE"/>
    <property type="match status" value="1"/>
</dbReference>
<accession>A0A1I3JJF4</accession>
<keyword evidence="2" id="KW-0560">Oxidoreductase</keyword>
<comment type="similarity">
    <text evidence="1">Belongs to the short-chain dehydrogenases/reductases (SDR) family.</text>
</comment>
<evidence type="ECO:0000256" key="2">
    <source>
        <dbReference type="ARBA" id="ARBA00023002"/>
    </source>
</evidence>
<sequence length="265" mass="28954">MVKRFENTNYWALILGGSSGLGLASAKKLAAEGMNICIIHRNSRAEMEKINQDFSALKQEKIQFLSLNKDVLNSEHQFEILAELKKILGSGGKIRCLLHSIAKGNLKPMTGSLNESLSCDDFAITLNAMATSLYDWTKIIFDENLFAEDARVLAFTSEGSTKPLQNYGAVSAAKAALEAISRNIAVEFAPFGLRSNCIQAGVTDTRSLQMIPGSEKIVEHTKKRNPFKRLTTPDDVANVVTMLCTDEAAWINGCVIPVDGGEHLC</sequence>
<dbReference type="AlphaFoldDB" id="A0A1I3JJF4"/>
<dbReference type="InterPro" id="IPR051122">
    <property type="entry name" value="SDR_DHRS6-like"/>
</dbReference>
<organism evidence="3 4">
    <name type="scientific">Kaistella treverensis</name>
    <dbReference type="NCBI Taxonomy" id="631455"/>
    <lineage>
        <taxon>Bacteria</taxon>
        <taxon>Pseudomonadati</taxon>
        <taxon>Bacteroidota</taxon>
        <taxon>Flavobacteriia</taxon>
        <taxon>Flavobacteriales</taxon>
        <taxon>Weeksellaceae</taxon>
        <taxon>Chryseobacterium group</taxon>
        <taxon>Kaistella</taxon>
    </lineage>
</organism>
<protein>
    <submittedName>
        <fullName evidence="3">Enoyl-[acyl-carrier-protein] reductase [NADH]</fullName>
    </submittedName>
</protein>
<dbReference type="CDD" id="cd05233">
    <property type="entry name" value="SDR_c"/>
    <property type="match status" value="1"/>
</dbReference>
<dbReference type="SUPFAM" id="SSF51735">
    <property type="entry name" value="NAD(P)-binding Rossmann-fold domains"/>
    <property type="match status" value="1"/>
</dbReference>
<evidence type="ECO:0000313" key="4">
    <source>
        <dbReference type="Proteomes" id="UP000242560"/>
    </source>
</evidence>
<dbReference type="PRINTS" id="PR00081">
    <property type="entry name" value="GDHRDH"/>
</dbReference>
<proteinExistence type="inferred from homology"/>
<dbReference type="Pfam" id="PF13561">
    <property type="entry name" value="adh_short_C2"/>
    <property type="match status" value="1"/>
</dbReference>